<evidence type="ECO:0000313" key="5">
    <source>
        <dbReference type="EMBL" id="SEJ51061.1"/>
    </source>
</evidence>
<sequence length="500" mass="55513">MKTKKRILTAAIFAAISLGTLTSFAATEHWNDASLTPQAVTKTQVSADTDWQAWKAAWDDTKTNHEQVSLSPGSDASQLNFAWYSKMDGAQVRVAKDVSMKNAKEFSGTSETGSVVEGIQYYANKVVADGFKANQTYWYQVKIDGTWQKPQEYKTKSLSDFSFLFVGDPQIGASAGQVPVGGDQKQNSELAARNDAYNWNKTLNAALTQHPEISFMISAGDQINEVAKNNTPDEIKQQEYQYSGYLSAAALRSLPVSTTIGNHDSLTRGYQNHFNTPNPFKEEQSPTAAGHGYYYSYGNALFIVLNTNNYNAADHKALIEKAVAANPKAKWRIVMIHQDIYGSGLDHSDSDGIILRTQLTPIFDANHIDAVLQGHDHTYARTYQLTGDSKQHQVFDKTVDLKNEQTRADFLTQNNCYNIADMRQGKVTNPKGVFYMTANSATGSKYYELLPIQQDYIAARNQSWRPTYSVVNITADTFAITTYDVGTGKAIDDTYSIVKK</sequence>
<organism evidence="5 6">
    <name type="scientific">Propionispira arboris</name>
    <dbReference type="NCBI Taxonomy" id="84035"/>
    <lineage>
        <taxon>Bacteria</taxon>
        <taxon>Bacillati</taxon>
        <taxon>Bacillota</taxon>
        <taxon>Negativicutes</taxon>
        <taxon>Selenomonadales</taxon>
        <taxon>Selenomonadaceae</taxon>
        <taxon>Propionispira</taxon>
    </lineage>
</organism>
<dbReference type="InterPro" id="IPR008963">
    <property type="entry name" value="Purple_acid_Pase-like_N"/>
</dbReference>
<dbReference type="STRING" id="84035.SAMN05660742_10955"/>
<dbReference type="SUPFAM" id="SSF49363">
    <property type="entry name" value="Purple acid phosphatase, N-terminal domain"/>
    <property type="match status" value="1"/>
</dbReference>
<evidence type="ECO:0000259" key="4">
    <source>
        <dbReference type="Pfam" id="PF16656"/>
    </source>
</evidence>
<dbReference type="PANTHER" id="PTHR45867:SF3">
    <property type="entry name" value="ACID PHOSPHATASE TYPE 7"/>
    <property type="match status" value="1"/>
</dbReference>
<proteinExistence type="predicted"/>
<accession>A0A1H6ZCA9</accession>
<feature type="signal peptide" evidence="2">
    <location>
        <begin position="1"/>
        <end position="25"/>
    </location>
</feature>
<dbReference type="GO" id="GO:0046872">
    <property type="term" value="F:metal ion binding"/>
    <property type="evidence" value="ECO:0007669"/>
    <property type="project" value="InterPro"/>
</dbReference>
<dbReference type="Pfam" id="PF00149">
    <property type="entry name" value="Metallophos"/>
    <property type="match status" value="1"/>
</dbReference>
<keyword evidence="1 2" id="KW-0732">Signal</keyword>
<reference evidence="5 6" key="1">
    <citation type="submission" date="2016-10" db="EMBL/GenBank/DDBJ databases">
        <authorList>
            <person name="de Groot N.N."/>
        </authorList>
    </citation>
    <scope>NUCLEOTIDE SEQUENCE [LARGE SCALE GENOMIC DNA]</scope>
    <source>
        <strain evidence="5 6">DSM 2179</strain>
    </source>
</reference>
<evidence type="ECO:0000256" key="1">
    <source>
        <dbReference type="ARBA" id="ARBA00022729"/>
    </source>
</evidence>
<dbReference type="SUPFAM" id="SSF56300">
    <property type="entry name" value="Metallo-dependent phosphatases"/>
    <property type="match status" value="1"/>
</dbReference>
<dbReference type="InterPro" id="IPR029052">
    <property type="entry name" value="Metallo-depent_PP-like"/>
</dbReference>
<gene>
    <name evidence="5" type="ORF">SAMN05660742_10955</name>
</gene>
<keyword evidence="6" id="KW-1185">Reference proteome</keyword>
<evidence type="ECO:0000256" key="2">
    <source>
        <dbReference type="SAM" id="SignalP"/>
    </source>
</evidence>
<dbReference type="Pfam" id="PF16656">
    <property type="entry name" value="Pur_ac_phosph_N"/>
    <property type="match status" value="1"/>
</dbReference>
<feature type="chain" id="PRO_5011743047" evidence="2">
    <location>
        <begin position="26"/>
        <end position="500"/>
    </location>
</feature>
<feature type="domain" description="Purple acid phosphatase N-terminal" evidence="4">
    <location>
        <begin position="66"/>
        <end position="155"/>
    </location>
</feature>
<dbReference type="RefSeq" id="WP_091831416.1">
    <property type="nucleotide sequence ID" value="NZ_FNZK01000009.1"/>
</dbReference>
<evidence type="ECO:0000259" key="3">
    <source>
        <dbReference type="Pfam" id="PF00149"/>
    </source>
</evidence>
<feature type="domain" description="Calcineurin-like phosphoesterase" evidence="3">
    <location>
        <begin position="162"/>
        <end position="379"/>
    </location>
</feature>
<dbReference type="GO" id="GO:0003993">
    <property type="term" value="F:acid phosphatase activity"/>
    <property type="evidence" value="ECO:0007669"/>
    <property type="project" value="InterPro"/>
</dbReference>
<dbReference type="PANTHER" id="PTHR45867">
    <property type="entry name" value="PURPLE ACID PHOSPHATASE"/>
    <property type="match status" value="1"/>
</dbReference>
<dbReference type="AlphaFoldDB" id="A0A1H6ZCA9"/>
<dbReference type="InterPro" id="IPR004843">
    <property type="entry name" value="Calcineurin-like_PHP"/>
</dbReference>
<evidence type="ECO:0000313" key="6">
    <source>
        <dbReference type="Proteomes" id="UP000199662"/>
    </source>
</evidence>
<name>A0A1H6ZCA9_9FIRM</name>
<dbReference type="Gene3D" id="3.60.21.10">
    <property type="match status" value="1"/>
</dbReference>
<protein>
    <submittedName>
        <fullName evidence="5">3',5'-cyclic AMP phosphodiesterase CpdA</fullName>
    </submittedName>
</protein>
<dbReference type="EMBL" id="FNZK01000009">
    <property type="protein sequence ID" value="SEJ51061.1"/>
    <property type="molecule type" value="Genomic_DNA"/>
</dbReference>
<dbReference type="Proteomes" id="UP000199662">
    <property type="component" value="Unassembled WGS sequence"/>
</dbReference>
<dbReference type="InterPro" id="IPR015914">
    <property type="entry name" value="PAPs_N"/>
</dbReference>